<dbReference type="KEGG" id="smag:AN936_02810"/>
<protein>
    <submittedName>
        <fullName evidence="7">RNA polymerase subunit sigma-70</fullName>
    </submittedName>
</protein>
<evidence type="ECO:0000259" key="6">
    <source>
        <dbReference type="Pfam" id="PF08281"/>
    </source>
</evidence>
<dbReference type="InterPro" id="IPR013324">
    <property type="entry name" value="RNA_pol_sigma_r3/r4-like"/>
</dbReference>
<evidence type="ECO:0000259" key="5">
    <source>
        <dbReference type="Pfam" id="PF04542"/>
    </source>
</evidence>
<dbReference type="PATRIC" id="fig|33050.5.peg.586"/>
<keyword evidence="4" id="KW-0804">Transcription</keyword>
<reference evidence="7 8" key="1">
    <citation type="journal article" date="2015" name="Genome Announc.">
        <title>Complete Genome Sequence of Polypropylene Glycol- and Polyethylene Glycol-Degrading Sphingopyxis macrogoltabida Strain EY-1.</title>
        <authorList>
            <person name="Ohtsubo Y."/>
            <person name="Nagata Y."/>
            <person name="Numata M."/>
            <person name="Tsuchikane K."/>
            <person name="Hosoyama A."/>
            <person name="Yamazoe A."/>
            <person name="Tsuda M."/>
            <person name="Fujita N."/>
            <person name="Kawai F."/>
        </authorList>
    </citation>
    <scope>NUCLEOTIDE SEQUENCE [LARGE SCALE GENOMIC DNA]</scope>
    <source>
        <strain evidence="7 8">EY-1</strain>
    </source>
</reference>
<comment type="similarity">
    <text evidence="1">Belongs to the sigma-70 factor family. ECF subfamily.</text>
</comment>
<dbReference type="OrthoDB" id="9797134at2"/>
<keyword evidence="2" id="KW-0805">Transcription regulation</keyword>
<dbReference type="Pfam" id="PF08281">
    <property type="entry name" value="Sigma70_r4_2"/>
    <property type="match status" value="1"/>
</dbReference>
<feature type="domain" description="RNA polymerase sigma-70 region 2" evidence="5">
    <location>
        <begin position="10"/>
        <end position="74"/>
    </location>
</feature>
<dbReference type="SUPFAM" id="SSF88946">
    <property type="entry name" value="Sigma2 domain of RNA polymerase sigma factors"/>
    <property type="match status" value="1"/>
</dbReference>
<dbReference type="AlphaFoldDB" id="A0A0N9U7Y4"/>
<dbReference type="EMBL" id="CP012700">
    <property type="protein sequence ID" value="ALH79335.1"/>
    <property type="molecule type" value="Genomic_DNA"/>
</dbReference>
<dbReference type="GO" id="GO:0006352">
    <property type="term" value="P:DNA-templated transcription initiation"/>
    <property type="evidence" value="ECO:0007669"/>
    <property type="project" value="InterPro"/>
</dbReference>
<dbReference type="InterPro" id="IPR013325">
    <property type="entry name" value="RNA_pol_sigma_r2"/>
</dbReference>
<dbReference type="InterPro" id="IPR039425">
    <property type="entry name" value="RNA_pol_sigma-70-like"/>
</dbReference>
<dbReference type="GO" id="GO:0016987">
    <property type="term" value="F:sigma factor activity"/>
    <property type="evidence" value="ECO:0007669"/>
    <property type="project" value="UniProtKB-KW"/>
</dbReference>
<dbReference type="CDD" id="cd06171">
    <property type="entry name" value="Sigma70_r4"/>
    <property type="match status" value="1"/>
</dbReference>
<dbReference type="Gene3D" id="1.10.10.10">
    <property type="entry name" value="Winged helix-like DNA-binding domain superfamily/Winged helix DNA-binding domain"/>
    <property type="match status" value="1"/>
</dbReference>
<dbReference type="Proteomes" id="UP000058074">
    <property type="component" value="Chromosome"/>
</dbReference>
<sequence length="162" mass="18111">MRFEEQLIELLPRLRRFARGLVREASDADDLCQGAIERALKSQGQWQQGTRLDSWMYRIIRNLWIDERRAAGRRGVHTPIDDAVTQVAGDGAAEVEVGALRGDVDGAMARLPDEQREVVMLVLVEGYAYREAAEILEVPVGTVTSRLARGRETLMHLLGEAA</sequence>
<evidence type="ECO:0000313" key="8">
    <source>
        <dbReference type="Proteomes" id="UP000058074"/>
    </source>
</evidence>
<dbReference type="PANTHER" id="PTHR43133">
    <property type="entry name" value="RNA POLYMERASE ECF-TYPE SIGMA FACTO"/>
    <property type="match status" value="1"/>
</dbReference>
<proteinExistence type="inferred from homology"/>
<evidence type="ECO:0000256" key="3">
    <source>
        <dbReference type="ARBA" id="ARBA00023082"/>
    </source>
</evidence>
<dbReference type="InterPro" id="IPR013249">
    <property type="entry name" value="RNA_pol_sigma70_r4_t2"/>
</dbReference>
<dbReference type="NCBIfam" id="TIGR02937">
    <property type="entry name" value="sigma70-ECF"/>
    <property type="match status" value="1"/>
</dbReference>
<feature type="domain" description="RNA polymerase sigma factor 70 region 4 type 2" evidence="6">
    <location>
        <begin position="103"/>
        <end position="154"/>
    </location>
</feature>
<dbReference type="InterPro" id="IPR036388">
    <property type="entry name" value="WH-like_DNA-bd_sf"/>
</dbReference>
<organism evidence="7 8">
    <name type="scientific">Sphingopyxis macrogoltabida</name>
    <name type="common">Sphingomonas macrogoltabidus</name>
    <dbReference type="NCBI Taxonomy" id="33050"/>
    <lineage>
        <taxon>Bacteria</taxon>
        <taxon>Pseudomonadati</taxon>
        <taxon>Pseudomonadota</taxon>
        <taxon>Alphaproteobacteria</taxon>
        <taxon>Sphingomonadales</taxon>
        <taxon>Sphingomonadaceae</taxon>
        <taxon>Sphingopyxis</taxon>
    </lineage>
</organism>
<evidence type="ECO:0000256" key="4">
    <source>
        <dbReference type="ARBA" id="ARBA00023163"/>
    </source>
</evidence>
<dbReference type="Gene3D" id="1.10.1740.10">
    <property type="match status" value="1"/>
</dbReference>
<dbReference type="SUPFAM" id="SSF88659">
    <property type="entry name" value="Sigma3 and sigma4 domains of RNA polymerase sigma factors"/>
    <property type="match status" value="1"/>
</dbReference>
<dbReference type="InterPro" id="IPR007627">
    <property type="entry name" value="RNA_pol_sigma70_r2"/>
</dbReference>
<evidence type="ECO:0000256" key="2">
    <source>
        <dbReference type="ARBA" id="ARBA00023015"/>
    </source>
</evidence>
<dbReference type="RefSeq" id="WP_054590064.1">
    <property type="nucleotide sequence ID" value="NZ_CP012700.1"/>
</dbReference>
<dbReference type="InterPro" id="IPR014284">
    <property type="entry name" value="RNA_pol_sigma-70_dom"/>
</dbReference>
<gene>
    <name evidence="7" type="ORF">AN936_02810</name>
</gene>
<name>A0A0N9U7Y4_SPHMC</name>
<keyword evidence="3" id="KW-0731">Sigma factor</keyword>
<dbReference type="PANTHER" id="PTHR43133:SF25">
    <property type="entry name" value="RNA POLYMERASE SIGMA FACTOR RFAY-RELATED"/>
    <property type="match status" value="1"/>
</dbReference>
<evidence type="ECO:0000313" key="7">
    <source>
        <dbReference type="EMBL" id="ALH79335.1"/>
    </source>
</evidence>
<accession>A0A0N9U7Y4</accession>
<dbReference type="GO" id="GO:0003677">
    <property type="term" value="F:DNA binding"/>
    <property type="evidence" value="ECO:0007669"/>
    <property type="project" value="InterPro"/>
</dbReference>
<evidence type="ECO:0000256" key="1">
    <source>
        <dbReference type="ARBA" id="ARBA00010641"/>
    </source>
</evidence>
<dbReference type="Pfam" id="PF04542">
    <property type="entry name" value="Sigma70_r2"/>
    <property type="match status" value="1"/>
</dbReference>